<dbReference type="CDD" id="cd02526">
    <property type="entry name" value="GT2_RfbF_like"/>
    <property type="match status" value="1"/>
</dbReference>
<dbReference type="SUPFAM" id="SSF53448">
    <property type="entry name" value="Nucleotide-diphospho-sugar transferases"/>
    <property type="match status" value="1"/>
</dbReference>
<feature type="domain" description="Glycosyltransferase 2-like" evidence="1">
    <location>
        <begin position="7"/>
        <end position="163"/>
    </location>
</feature>
<dbReference type="OrthoDB" id="9771846at2"/>
<dbReference type="Pfam" id="PF00535">
    <property type="entry name" value="Glycos_transf_2"/>
    <property type="match status" value="1"/>
</dbReference>
<name>A0A0B5QHR8_CLOBE</name>
<dbReference type="PANTHER" id="PTHR43685:SF2">
    <property type="entry name" value="GLYCOSYLTRANSFERASE 2-LIKE DOMAIN-CONTAINING PROTEIN"/>
    <property type="match status" value="1"/>
</dbReference>
<dbReference type="PANTHER" id="PTHR43685">
    <property type="entry name" value="GLYCOSYLTRANSFERASE"/>
    <property type="match status" value="1"/>
</dbReference>
<dbReference type="Proteomes" id="UP000031866">
    <property type="component" value="Chromosome"/>
</dbReference>
<evidence type="ECO:0000313" key="3">
    <source>
        <dbReference type="Proteomes" id="UP000031866"/>
    </source>
</evidence>
<dbReference type="InterPro" id="IPR050834">
    <property type="entry name" value="Glycosyltransf_2"/>
</dbReference>
<dbReference type="KEGG" id="cbei:LF65_01146"/>
<dbReference type="STRING" id="1520.LF65_01146"/>
<dbReference type="EMBL" id="CP010086">
    <property type="protein sequence ID" value="AJG97761.1"/>
    <property type="molecule type" value="Genomic_DNA"/>
</dbReference>
<accession>A0A0B5QHR8</accession>
<protein>
    <recommendedName>
        <fullName evidence="1">Glycosyltransferase 2-like domain-containing protein</fullName>
    </recommendedName>
</protein>
<dbReference type="Gene3D" id="3.90.550.10">
    <property type="entry name" value="Spore Coat Polysaccharide Biosynthesis Protein SpsA, Chain A"/>
    <property type="match status" value="1"/>
</dbReference>
<proteinExistence type="predicted"/>
<sequence>MNNKVCALIITYNIDEKIIEVANSIVNQVELLVIVDNSSKPQTIKLLERLNKNPKIKVIFNKENCGIAKALNQGINFTKENKYEWILTLDHDSVCEKDMIKNMISCLNDYDNKDNIGILTPKIFEIHKQNFISKSSHQERKYIKVKDCIQSGSLINLKVFDKIGYFNEDLFIYHVDFDFCQRLLKANYDIVQCNNVTLYHEEGYKVVKRFLWKKVFYNNYSSSAIYYITRNTIYMCKTYNVIYIKRIVKDFIFITLFDQKRKERLFYFLKGIHDGILNKYGKLEIIPK</sequence>
<dbReference type="RefSeq" id="WP_041894749.1">
    <property type="nucleotide sequence ID" value="NZ_CP010086.2"/>
</dbReference>
<dbReference type="InterPro" id="IPR029044">
    <property type="entry name" value="Nucleotide-diphossugar_trans"/>
</dbReference>
<reference evidence="3" key="1">
    <citation type="submission" date="2014-12" db="EMBL/GenBank/DDBJ databases">
        <title>Genome sequence of Clostridium beijerinckii strain 59B.</title>
        <authorList>
            <person name="Little G.T."/>
            <person name="Minton N.P."/>
        </authorList>
    </citation>
    <scope>NUCLEOTIDE SEQUENCE [LARGE SCALE GENOMIC DNA]</scope>
    <source>
        <strain evidence="3">59B</strain>
    </source>
</reference>
<dbReference type="AlphaFoldDB" id="A0A0B5QHR8"/>
<organism evidence="2 3">
    <name type="scientific">Clostridium beijerinckii</name>
    <name type="common">Clostridium MP</name>
    <dbReference type="NCBI Taxonomy" id="1520"/>
    <lineage>
        <taxon>Bacteria</taxon>
        <taxon>Bacillati</taxon>
        <taxon>Bacillota</taxon>
        <taxon>Clostridia</taxon>
        <taxon>Eubacteriales</taxon>
        <taxon>Clostridiaceae</taxon>
        <taxon>Clostridium</taxon>
    </lineage>
</organism>
<evidence type="ECO:0000313" key="2">
    <source>
        <dbReference type="EMBL" id="AJG97761.1"/>
    </source>
</evidence>
<gene>
    <name evidence="2" type="ORF">LF65_01146</name>
</gene>
<evidence type="ECO:0000259" key="1">
    <source>
        <dbReference type="Pfam" id="PF00535"/>
    </source>
</evidence>
<dbReference type="InterPro" id="IPR001173">
    <property type="entry name" value="Glyco_trans_2-like"/>
</dbReference>